<sequence length="191" mass="21332">MSITDIEKTILFARACDEQRQDQTLSLPTSNAWDERELRDFLNRYIEQLPVSLKTAAMAARQLSLEDTVEPILQAVESFFISECELSSQGGLTALLDRTYLGHRMLEELNDHLFVRTGHYLIHTDMTEANLLAHSLLGDPYASELDGIVAQTLDALTGALKIASGAGRAHNTEQMLKPFAVQGDKRLKLPY</sequence>
<accession>A0AB38YG07</accession>
<reference evidence="1" key="1">
    <citation type="submission" date="2022-07" db="EMBL/GenBank/DDBJ databases">
        <title>Complete genome sequence of Salinispirillum sp. LH10-3-1 capable of multiple carbohydrate inversion isolated from a soda lake.</title>
        <authorList>
            <person name="Liu J."/>
            <person name="Zhai Y."/>
            <person name="Zhang H."/>
            <person name="Yang H."/>
            <person name="Qu J."/>
            <person name="Li J."/>
        </authorList>
    </citation>
    <scope>NUCLEOTIDE SEQUENCE</scope>
    <source>
        <strain evidence="1">LH 10-3-1</strain>
    </source>
</reference>
<gene>
    <name evidence="1" type="ORF">NFC81_15845</name>
</gene>
<protein>
    <submittedName>
        <fullName evidence="1">Uncharacterized protein</fullName>
    </submittedName>
</protein>
<evidence type="ECO:0000313" key="1">
    <source>
        <dbReference type="EMBL" id="WLD58165.1"/>
    </source>
</evidence>
<proteinExistence type="predicted"/>
<dbReference type="AlphaFoldDB" id="A0AB38YG07"/>
<dbReference type="EMBL" id="CP101717">
    <property type="protein sequence ID" value="WLD58165.1"/>
    <property type="molecule type" value="Genomic_DNA"/>
</dbReference>
<organism evidence="1">
    <name type="scientific">Salinispirillum sp. LH 10-3-1</name>
    <dbReference type="NCBI Taxonomy" id="2952525"/>
    <lineage>
        <taxon>Bacteria</taxon>
        <taxon>Pseudomonadati</taxon>
        <taxon>Pseudomonadota</taxon>
        <taxon>Gammaproteobacteria</taxon>
        <taxon>Oceanospirillales</taxon>
        <taxon>Saccharospirillaceae</taxon>
        <taxon>Salinispirillum</taxon>
    </lineage>
</organism>
<name>A0AB38YG07_9GAMM</name>
<dbReference type="RefSeq" id="WP_304995452.1">
    <property type="nucleotide sequence ID" value="NZ_CP101717.1"/>
</dbReference>